<proteinExistence type="predicted"/>
<dbReference type="AlphaFoldDB" id="A0AAE1SYK4"/>
<dbReference type="InterPro" id="IPR039335">
    <property type="entry name" value="SIB1/2"/>
</dbReference>
<feature type="compositionally biased region" description="Basic residues" evidence="1">
    <location>
        <begin position="8"/>
        <end position="21"/>
    </location>
</feature>
<evidence type="ECO:0000259" key="2">
    <source>
        <dbReference type="Pfam" id="PF05678"/>
    </source>
</evidence>
<reference evidence="3" key="1">
    <citation type="submission" date="2023-12" db="EMBL/GenBank/DDBJ databases">
        <title>Genome assembly of Anisodus tanguticus.</title>
        <authorList>
            <person name="Wang Y.-J."/>
        </authorList>
    </citation>
    <scope>NUCLEOTIDE SEQUENCE</scope>
    <source>
        <strain evidence="3">KB-2021</strain>
        <tissue evidence="3">Leaf</tissue>
    </source>
</reference>
<evidence type="ECO:0000313" key="3">
    <source>
        <dbReference type="EMBL" id="KAK4378091.1"/>
    </source>
</evidence>
<dbReference type="PANTHER" id="PTHR33624:SF2">
    <property type="entry name" value="SIGMA FACTOR BINDING PROTEIN 1, CHLOROPLASTIC"/>
    <property type="match status" value="1"/>
</dbReference>
<dbReference type="Proteomes" id="UP001291623">
    <property type="component" value="Unassembled WGS sequence"/>
</dbReference>
<accession>A0AAE1SYK4</accession>
<dbReference type="EMBL" id="JAVYJV010000002">
    <property type="protein sequence ID" value="KAK4378091.1"/>
    <property type="molecule type" value="Genomic_DNA"/>
</dbReference>
<sequence length="160" mass="17806">MDKILSVHSKKANKQPKNTKKKPVKVVYIANPMKVNTSAAEFRALVQQLTGQDAKYPIIESTVGIGGAVPEITECDKNDSSNKSNKKGFYYESQQQVVHPQFVPTNNYDRVYNTEAATTDNSDLSFEDYVGGGEEDYVPELLENPFAASNLWLDLAVKEL</sequence>
<comment type="caution">
    <text evidence="3">The sequence shown here is derived from an EMBL/GenBank/DDBJ whole genome shotgun (WGS) entry which is preliminary data.</text>
</comment>
<keyword evidence="4" id="KW-1185">Reference proteome</keyword>
<evidence type="ECO:0000256" key="1">
    <source>
        <dbReference type="SAM" id="MobiDB-lite"/>
    </source>
</evidence>
<dbReference type="InterPro" id="IPR008889">
    <property type="entry name" value="VQ"/>
</dbReference>
<feature type="region of interest" description="Disordered" evidence="1">
    <location>
        <begin position="1"/>
        <end position="21"/>
    </location>
</feature>
<name>A0AAE1SYK4_9SOLA</name>
<dbReference type="PANTHER" id="PTHR33624">
    <property type="entry name" value="SIGMA FACTOR BINDING PROTEIN 1, CHLOROPLASTIC"/>
    <property type="match status" value="1"/>
</dbReference>
<dbReference type="Pfam" id="PF05678">
    <property type="entry name" value="VQ"/>
    <property type="match status" value="1"/>
</dbReference>
<protein>
    <recommendedName>
        <fullName evidence="2">VQ domain-containing protein</fullName>
    </recommendedName>
</protein>
<gene>
    <name evidence="3" type="ORF">RND71_004387</name>
</gene>
<organism evidence="3 4">
    <name type="scientific">Anisodus tanguticus</name>
    <dbReference type="NCBI Taxonomy" id="243964"/>
    <lineage>
        <taxon>Eukaryota</taxon>
        <taxon>Viridiplantae</taxon>
        <taxon>Streptophyta</taxon>
        <taxon>Embryophyta</taxon>
        <taxon>Tracheophyta</taxon>
        <taxon>Spermatophyta</taxon>
        <taxon>Magnoliopsida</taxon>
        <taxon>eudicotyledons</taxon>
        <taxon>Gunneridae</taxon>
        <taxon>Pentapetalae</taxon>
        <taxon>asterids</taxon>
        <taxon>lamiids</taxon>
        <taxon>Solanales</taxon>
        <taxon>Solanaceae</taxon>
        <taxon>Solanoideae</taxon>
        <taxon>Hyoscyameae</taxon>
        <taxon>Anisodus</taxon>
    </lineage>
</organism>
<feature type="domain" description="VQ" evidence="2">
    <location>
        <begin position="29"/>
        <end position="54"/>
    </location>
</feature>
<evidence type="ECO:0000313" key="4">
    <source>
        <dbReference type="Proteomes" id="UP001291623"/>
    </source>
</evidence>